<dbReference type="AlphaFoldDB" id="L0NL26"/>
<keyword evidence="2" id="KW-1185">Reference proteome</keyword>
<dbReference type="KEGG" id="rht:NT26_3284"/>
<proteinExistence type="predicted"/>
<organism evidence="1 2">
    <name type="scientific">Pseudorhizobium banfieldiae</name>
    <dbReference type="NCBI Taxonomy" id="1125847"/>
    <lineage>
        <taxon>Bacteria</taxon>
        <taxon>Pseudomonadati</taxon>
        <taxon>Pseudomonadota</taxon>
        <taxon>Alphaproteobacteria</taxon>
        <taxon>Hyphomicrobiales</taxon>
        <taxon>Rhizobiaceae</taxon>
        <taxon>Rhizobium/Agrobacterium group</taxon>
        <taxon>Pseudorhizobium</taxon>
    </lineage>
</organism>
<reference evidence="1 2" key="1">
    <citation type="journal article" date="2013" name="Genome Biol. Evol.">
        <title>Life in an arsenic-containing gold mine: genome and physiology of the autotrophic arsenite-oxidizing bacterium rhizobium sp. NT-26.</title>
        <authorList>
            <person name="Andres J."/>
            <person name="Arsene-Ploetze F."/>
            <person name="Barbe V."/>
            <person name="Brochier-Armanet C."/>
            <person name="Cleiss-Arnold J."/>
            <person name="Coppee J.Y."/>
            <person name="Dillies M.A."/>
            <person name="Geist"/>
            <person name="L"/>
            <person name="Joublin A."/>
            <person name="Koechler S."/>
            <person name="Lassalle F."/>
            <person name="Marchal M."/>
            <person name="Medigue C."/>
            <person name="Muller D."/>
            <person name="Nesme X."/>
            <person name="Plewniak F."/>
            <person name="Proux C."/>
            <person name="Ramirez-Bahena M.H."/>
            <person name="Schenowitz C."/>
            <person name="Sismeiro O."/>
            <person name="Vallenet D."/>
            <person name="Santini J.M."/>
            <person name="Bertin P.N."/>
        </authorList>
    </citation>
    <scope>NUCLEOTIDE SEQUENCE [LARGE SCALE GENOMIC DNA]</scope>
    <source>
        <strain evidence="1 2">NT-26</strain>
    </source>
</reference>
<dbReference type="EMBL" id="FO082820">
    <property type="protein sequence ID" value="CCF21007.1"/>
    <property type="molecule type" value="Genomic_DNA"/>
</dbReference>
<sequence>MWIVAFIGRLIAGTVASPAASRAGLAGIVLRIFGVDERTFAALNAFAIGTGTDQLACSAVSRPYLWIGHAGS</sequence>
<evidence type="ECO:0000313" key="2">
    <source>
        <dbReference type="Proteomes" id="UP000010792"/>
    </source>
</evidence>
<name>L0NL26_9HYPH</name>
<protein>
    <submittedName>
        <fullName evidence="1">Uncharacterized protein</fullName>
    </submittedName>
</protein>
<accession>L0NL26</accession>
<dbReference type="Proteomes" id="UP000010792">
    <property type="component" value="Chromosome"/>
</dbReference>
<gene>
    <name evidence="1" type="ORF">NT26_3284</name>
</gene>
<evidence type="ECO:0000313" key="1">
    <source>
        <dbReference type="EMBL" id="CCF21007.1"/>
    </source>
</evidence>